<reference evidence="2 3" key="1">
    <citation type="submission" date="2016-11" db="EMBL/GenBank/DDBJ databases">
        <authorList>
            <person name="Jaros S."/>
            <person name="Januszkiewicz K."/>
            <person name="Wedrychowicz H."/>
        </authorList>
    </citation>
    <scope>NUCLEOTIDE SEQUENCE [LARGE SCALE GENOMIC DNA]</scope>
    <source>
        <strain evidence="2 3">DSM 24787</strain>
    </source>
</reference>
<evidence type="ECO:0000256" key="1">
    <source>
        <dbReference type="SAM" id="SignalP"/>
    </source>
</evidence>
<dbReference type="Proteomes" id="UP000185003">
    <property type="component" value="Unassembled WGS sequence"/>
</dbReference>
<proteinExistence type="predicted"/>
<dbReference type="OrthoDB" id="826619at2"/>
<keyword evidence="3" id="KW-1185">Reference proteome</keyword>
<protein>
    <recommendedName>
        <fullName evidence="4">DUF1573 domain-containing protein</fullName>
    </recommendedName>
</protein>
<dbReference type="Pfam" id="PF07610">
    <property type="entry name" value="DUF1573"/>
    <property type="match status" value="1"/>
</dbReference>
<dbReference type="RefSeq" id="WP_074240000.1">
    <property type="nucleotide sequence ID" value="NZ_FSRA01000001.1"/>
</dbReference>
<dbReference type="InterPro" id="IPR011467">
    <property type="entry name" value="DUF1573"/>
</dbReference>
<dbReference type="STRING" id="536979.SAMN04488055_2997"/>
<sequence length="134" mass="14480">MKKIILSLFASLLVTTAVFAQAQNGSGATNAVDTKVKFKKDNIDFGVTKFNKPVTITFEFTNISKEPVLIEKATASCGCTVPNWTVEPILPGKAGKITATYSANQVGKPQKTIYLKLKGVEQEKELILTGTVEN</sequence>
<keyword evidence="1" id="KW-0732">Signal</keyword>
<organism evidence="2 3">
    <name type="scientific">Chitinophaga niabensis</name>
    <dbReference type="NCBI Taxonomy" id="536979"/>
    <lineage>
        <taxon>Bacteria</taxon>
        <taxon>Pseudomonadati</taxon>
        <taxon>Bacteroidota</taxon>
        <taxon>Chitinophagia</taxon>
        <taxon>Chitinophagales</taxon>
        <taxon>Chitinophagaceae</taxon>
        <taxon>Chitinophaga</taxon>
    </lineage>
</organism>
<dbReference type="Gene3D" id="2.60.40.10">
    <property type="entry name" value="Immunoglobulins"/>
    <property type="match status" value="1"/>
</dbReference>
<dbReference type="EMBL" id="FSRA01000001">
    <property type="protein sequence ID" value="SIO11439.1"/>
    <property type="molecule type" value="Genomic_DNA"/>
</dbReference>
<name>A0A1N6GV78_9BACT</name>
<dbReference type="PANTHER" id="PTHR37833:SF1">
    <property type="entry name" value="SIGNAL PEPTIDE PROTEIN"/>
    <property type="match status" value="1"/>
</dbReference>
<dbReference type="PANTHER" id="PTHR37833">
    <property type="entry name" value="LIPOPROTEIN-RELATED"/>
    <property type="match status" value="1"/>
</dbReference>
<feature type="signal peptide" evidence="1">
    <location>
        <begin position="1"/>
        <end position="22"/>
    </location>
</feature>
<evidence type="ECO:0000313" key="2">
    <source>
        <dbReference type="EMBL" id="SIO11439.1"/>
    </source>
</evidence>
<accession>A0A1N6GV78</accession>
<dbReference type="AlphaFoldDB" id="A0A1N6GV78"/>
<dbReference type="InterPro" id="IPR013783">
    <property type="entry name" value="Ig-like_fold"/>
</dbReference>
<feature type="chain" id="PRO_5013201378" description="DUF1573 domain-containing protein" evidence="1">
    <location>
        <begin position="23"/>
        <end position="134"/>
    </location>
</feature>
<gene>
    <name evidence="2" type="ORF">SAMN04488055_2997</name>
</gene>
<evidence type="ECO:0008006" key="4">
    <source>
        <dbReference type="Google" id="ProtNLM"/>
    </source>
</evidence>
<evidence type="ECO:0000313" key="3">
    <source>
        <dbReference type="Proteomes" id="UP000185003"/>
    </source>
</evidence>